<accession>A0ABQ3BRJ6</accession>
<dbReference type="RefSeq" id="WP_189446381.1">
    <property type="nucleotide sequence ID" value="NZ_BMXY01000001.1"/>
</dbReference>
<proteinExistence type="predicted"/>
<dbReference type="InterPro" id="IPR036278">
    <property type="entry name" value="Sialidase_sf"/>
</dbReference>
<name>A0ABQ3BRJ6_9GAMM</name>
<sequence length="385" mass="41660">MTPKVAAAAPAWQDWRLPVDAAQQPDLAAAPDGSLLLSWIEGDTDTQHLRFARWRDGRWSAPKSIVVDGGIGNVADMPHVRQTADGALWATWLRRIGEGHARDLVLARSVDDGRTWSAPQSVNLDGTATEHGFASLWPEGRDAIGIAWLDGRETGEHAMHGMQAGATMLRTAVFDARLSRRDEKAIDTVTCDCCQTDVAAVDGAPLLVYRDRLPGEVRDIALLRRDAAGWSAPRQLHADGWAIEACPVNGPAIAARGRDVAVAWYTMHSTRPMVRYAASRDGGMRFDAPVELAAGEQVLGRVDVARDAKGTWVLWLEEDAQGQALQLARVANGAAHPDATRTLARLVGRGRGTGWPRLVSAGDGLHAVWTDVIDGVPHLRGRQLH</sequence>
<dbReference type="Gene3D" id="2.120.10.10">
    <property type="match status" value="1"/>
</dbReference>
<evidence type="ECO:0008006" key="3">
    <source>
        <dbReference type="Google" id="ProtNLM"/>
    </source>
</evidence>
<dbReference type="CDD" id="cd15482">
    <property type="entry name" value="Sialidase_non-viral"/>
    <property type="match status" value="1"/>
</dbReference>
<protein>
    <recommendedName>
        <fullName evidence="3">BNR repeat-like domain-containing protein</fullName>
    </recommendedName>
</protein>
<organism evidence="1 2">
    <name type="scientific">Cognatilysobacter xinjiangensis</name>
    <dbReference type="NCBI Taxonomy" id="546892"/>
    <lineage>
        <taxon>Bacteria</taxon>
        <taxon>Pseudomonadati</taxon>
        <taxon>Pseudomonadota</taxon>
        <taxon>Gammaproteobacteria</taxon>
        <taxon>Lysobacterales</taxon>
        <taxon>Lysobacteraceae</taxon>
        <taxon>Cognatilysobacter</taxon>
    </lineage>
</organism>
<comment type="caution">
    <text evidence="1">The sequence shown here is derived from an EMBL/GenBank/DDBJ whole genome shotgun (WGS) entry which is preliminary data.</text>
</comment>
<evidence type="ECO:0000313" key="2">
    <source>
        <dbReference type="Proteomes" id="UP000643403"/>
    </source>
</evidence>
<evidence type="ECO:0000313" key="1">
    <source>
        <dbReference type="EMBL" id="GGZ51748.1"/>
    </source>
</evidence>
<reference evidence="2" key="1">
    <citation type="journal article" date="2019" name="Int. J. Syst. Evol. Microbiol.">
        <title>The Global Catalogue of Microorganisms (GCM) 10K type strain sequencing project: providing services to taxonomists for standard genome sequencing and annotation.</title>
        <authorList>
            <consortium name="The Broad Institute Genomics Platform"/>
            <consortium name="The Broad Institute Genome Sequencing Center for Infectious Disease"/>
            <person name="Wu L."/>
            <person name="Ma J."/>
        </authorList>
    </citation>
    <scope>NUCLEOTIDE SEQUENCE [LARGE SCALE GENOMIC DNA]</scope>
    <source>
        <strain evidence="2">KCTC 22558</strain>
    </source>
</reference>
<gene>
    <name evidence="1" type="ORF">GCM10008101_00960</name>
</gene>
<keyword evidence="2" id="KW-1185">Reference proteome</keyword>
<dbReference type="Proteomes" id="UP000643403">
    <property type="component" value="Unassembled WGS sequence"/>
</dbReference>
<dbReference type="EMBL" id="BMXY01000001">
    <property type="protein sequence ID" value="GGZ51748.1"/>
    <property type="molecule type" value="Genomic_DNA"/>
</dbReference>
<dbReference type="SUPFAM" id="SSF50939">
    <property type="entry name" value="Sialidases"/>
    <property type="match status" value="1"/>
</dbReference>